<evidence type="ECO:0000256" key="3">
    <source>
        <dbReference type="ARBA" id="ARBA00022771"/>
    </source>
</evidence>
<evidence type="ECO:0000259" key="6">
    <source>
        <dbReference type="PROSITE" id="PS50157"/>
    </source>
</evidence>
<evidence type="ECO:0000256" key="4">
    <source>
        <dbReference type="ARBA" id="ARBA00022833"/>
    </source>
</evidence>
<dbReference type="SUPFAM" id="SSF57667">
    <property type="entry name" value="beta-beta-alpha zinc fingers"/>
    <property type="match status" value="1"/>
</dbReference>
<dbReference type="SMART" id="SM00355">
    <property type="entry name" value="ZnF_C2H2"/>
    <property type="match status" value="4"/>
</dbReference>
<evidence type="ECO:0000313" key="8">
    <source>
        <dbReference type="Proteomes" id="UP001164746"/>
    </source>
</evidence>
<protein>
    <submittedName>
        <fullName evidence="7">ZSC22-like protein</fullName>
    </submittedName>
</protein>
<keyword evidence="3 5" id="KW-0863">Zinc-finger</keyword>
<dbReference type="PANTHER" id="PTHR19818">
    <property type="entry name" value="ZINC FINGER PROTEIN ZIC AND GLI"/>
    <property type="match status" value="1"/>
</dbReference>
<feature type="domain" description="C2H2-type" evidence="6">
    <location>
        <begin position="366"/>
        <end position="391"/>
    </location>
</feature>
<keyword evidence="1" id="KW-0479">Metal-binding</keyword>
<evidence type="ECO:0000256" key="5">
    <source>
        <dbReference type="PROSITE-ProRule" id="PRU00042"/>
    </source>
</evidence>
<proteinExistence type="predicted"/>
<keyword evidence="2" id="KW-0677">Repeat</keyword>
<evidence type="ECO:0000313" key="7">
    <source>
        <dbReference type="EMBL" id="WAQ94016.1"/>
    </source>
</evidence>
<dbReference type="PROSITE" id="PS00028">
    <property type="entry name" value="ZINC_FINGER_C2H2_1"/>
    <property type="match status" value="3"/>
</dbReference>
<reference evidence="7" key="1">
    <citation type="submission" date="2022-11" db="EMBL/GenBank/DDBJ databases">
        <title>Centuries of genome instability and evolution in soft-shell clam transmissible cancer (bioRxiv).</title>
        <authorList>
            <person name="Hart S.F.M."/>
            <person name="Yonemitsu M.A."/>
            <person name="Giersch R.M."/>
            <person name="Beal B.F."/>
            <person name="Arriagada G."/>
            <person name="Davis B.W."/>
            <person name="Ostrander E.A."/>
            <person name="Goff S.P."/>
            <person name="Metzger M.J."/>
        </authorList>
    </citation>
    <scope>NUCLEOTIDE SEQUENCE</scope>
    <source>
        <strain evidence="7">MELC-2E11</strain>
        <tissue evidence="7">Siphon/mantle</tissue>
    </source>
</reference>
<dbReference type="PROSITE" id="PS50157">
    <property type="entry name" value="ZINC_FINGER_C2H2_2"/>
    <property type="match status" value="3"/>
</dbReference>
<sequence length="457" mass="52102">MAHTSQRNGLRTSVKKVNYRKLHEFGRNRKEDVSTAEDLGQQLVPDDNISSLKNRHSDMFVCGICSKSFSNFNQYLEHFEDHNIFLDVDRHTCIKQESKITCTRCEQQFLTPCSLHEHCKDHGLDGTYIFDGLSNTAFPLGHECAKDDTRLADDADMVNAFSELVQEDKDGFVLKAYSSFLKYVSNKMKHIAEISVPVSEAQCENRTKIHGNNISTFNSKPDKKNLSFGNEIQGNKYSNSVGNVIEDTKPCTFTNSEKDCNTCSLQNEEHKNIVIKYEQKEGDDNYETGDHVLEVDDENVQTCNSSKDVVQSVSKGRRKIMKKEKTPVVKFEMKGRPKRMKAGLENLKNKHGKNRIMKIVNGQRYYECGICGKHVRNSIHDHKRIHTGERPFECSICGKKFSRKGHVKQHALTHLTIKPIYCDQCGKGFTTNTESNKGLGINSDNFANAIPWYQPRQ</sequence>
<dbReference type="EMBL" id="CP111012">
    <property type="protein sequence ID" value="WAQ94016.1"/>
    <property type="molecule type" value="Genomic_DNA"/>
</dbReference>
<dbReference type="InterPro" id="IPR050329">
    <property type="entry name" value="GLI_C2H2-zinc-finger"/>
</dbReference>
<dbReference type="InterPro" id="IPR036236">
    <property type="entry name" value="Znf_C2H2_sf"/>
</dbReference>
<evidence type="ECO:0000256" key="1">
    <source>
        <dbReference type="ARBA" id="ARBA00022723"/>
    </source>
</evidence>
<keyword evidence="8" id="KW-1185">Reference proteome</keyword>
<gene>
    <name evidence="7" type="ORF">MAR_006487</name>
</gene>
<dbReference type="InterPro" id="IPR013087">
    <property type="entry name" value="Znf_C2H2_type"/>
</dbReference>
<feature type="domain" description="C2H2-type" evidence="6">
    <location>
        <begin position="60"/>
        <end position="82"/>
    </location>
</feature>
<dbReference type="Gene3D" id="3.30.160.60">
    <property type="entry name" value="Classic Zinc Finger"/>
    <property type="match status" value="3"/>
</dbReference>
<dbReference type="Proteomes" id="UP001164746">
    <property type="component" value="Chromosome 1"/>
</dbReference>
<accession>A0ABY7DAA9</accession>
<organism evidence="7 8">
    <name type="scientific">Mya arenaria</name>
    <name type="common">Soft-shell clam</name>
    <dbReference type="NCBI Taxonomy" id="6604"/>
    <lineage>
        <taxon>Eukaryota</taxon>
        <taxon>Metazoa</taxon>
        <taxon>Spiralia</taxon>
        <taxon>Lophotrochozoa</taxon>
        <taxon>Mollusca</taxon>
        <taxon>Bivalvia</taxon>
        <taxon>Autobranchia</taxon>
        <taxon>Heteroconchia</taxon>
        <taxon>Euheterodonta</taxon>
        <taxon>Imparidentia</taxon>
        <taxon>Neoheterodontei</taxon>
        <taxon>Myida</taxon>
        <taxon>Myoidea</taxon>
        <taxon>Myidae</taxon>
        <taxon>Mya</taxon>
    </lineage>
</organism>
<evidence type="ECO:0000256" key="2">
    <source>
        <dbReference type="ARBA" id="ARBA00022737"/>
    </source>
</evidence>
<name>A0ABY7DAA9_MYAAR</name>
<keyword evidence="4" id="KW-0862">Zinc</keyword>
<feature type="domain" description="C2H2-type" evidence="6">
    <location>
        <begin position="392"/>
        <end position="419"/>
    </location>
</feature>
<dbReference type="PANTHER" id="PTHR19818:SF139">
    <property type="entry name" value="PAIR-RULE PROTEIN ODD-PAIRED"/>
    <property type="match status" value="1"/>
</dbReference>